<proteinExistence type="predicted"/>
<accession>A0A0G4IR55</accession>
<gene>
    <name evidence="1" type="ORF">PBRA_005781</name>
</gene>
<evidence type="ECO:0008006" key="3">
    <source>
        <dbReference type="Google" id="ProtNLM"/>
    </source>
</evidence>
<organism evidence="1 2">
    <name type="scientific">Plasmodiophora brassicae</name>
    <name type="common">Clubroot disease agent</name>
    <dbReference type="NCBI Taxonomy" id="37360"/>
    <lineage>
        <taxon>Eukaryota</taxon>
        <taxon>Sar</taxon>
        <taxon>Rhizaria</taxon>
        <taxon>Endomyxa</taxon>
        <taxon>Phytomyxea</taxon>
        <taxon>Plasmodiophorida</taxon>
        <taxon>Plasmodiophoridae</taxon>
        <taxon>Plasmodiophora</taxon>
    </lineage>
</organism>
<evidence type="ECO:0000313" key="1">
    <source>
        <dbReference type="EMBL" id="CEO97667.1"/>
    </source>
</evidence>
<dbReference type="SMR" id="A0A0G4IR55"/>
<reference evidence="1 2" key="1">
    <citation type="submission" date="2015-02" db="EMBL/GenBank/DDBJ databases">
        <authorList>
            <person name="Chooi Y.-H."/>
        </authorList>
    </citation>
    <scope>NUCLEOTIDE SEQUENCE [LARGE SCALE GENOMIC DNA]</scope>
    <source>
        <strain evidence="1">E3</strain>
    </source>
</reference>
<keyword evidence="2" id="KW-1185">Reference proteome</keyword>
<dbReference type="Proteomes" id="UP000039324">
    <property type="component" value="Unassembled WGS sequence"/>
</dbReference>
<dbReference type="EMBL" id="CDSF01000080">
    <property type="protein sequence ID" value="CEO97667.1"/>
    <property type="molecule type" value="Genomic_DNA"/>
</dbReference>
<protein>
    <recommendedName>
        <fullName evidence="3">Protein kinase domain-containing protein</fullName>
    </recommendedName>
</protein>
<dbReference type="OrthoDB" id="4062651at2759"/>
<name>A0A0G4IR55_PLABS</name>
<evidence type="ECO:0000313" key="2">
    <source>
        <dbReference type="Proteomes" id="UP000039324"/>
    </source>
</evidence>
<sequence length="81" mass="9342">MWSLGRTAAYFLSCAQDEVWRRPDAPHKFDDVLCHLEMIAHNMSAPEPAQRVVSPSVHEFLVDFHNEFQQNSADNGFIARR</sequence>
<dbReference type="AlphaFoldDB" id="A0A0G4IR55"/>